<reference evidence="2 4" key="1">
    <citation type="submission" date="2014-04" db="EMBL/GenBank/DDBJ databases">
        <authorList>
            <consortium name="DOE Joint Genome Institute"/>
            <person name="Kuo A."/>
            <person name="Kohler A."/>
            <person name="Costa M.D."/>
            <person name="Nagy L.G."/>
            <person name="Floudas D."/>
            <person name="Copeland A."/>
            <person name="Barry K.W."/>
            <person name="Cichocki N."/>
            <person name="Veneault-Fourrey C."/>
            <person name="LaButti K."/>
            <person name="Lindquist E.A."/>
            <person name="Lipzen A."/>
            <person name="Lundell T."/>
            <person name="Morin E."/>
            <person name="Murat C."/>
            <person name="Sun H."/>
            <person name="Tunlid A."/>
            <person name="Henrissat B."/>
            <person name="Grigoriev I.V."/>
            <person name="Hibbett D.S."/>
            <person name="Martin F."/>
            <person name="Nordberg H.P."/>
            <person name="Cantor M.N."/>
            <person name="Hua S.X."/>
        </authorList>
    </citation>
    <scope>NUCLEOTIDE SEQUENCE [LARGE SCALE GENOMIC DNA]</scope>
    <source>
        <strain evidence="2 4">441</strain>
    </source>
</reference>
<evidence type="ECO:0000313" key="3">
    <source>
        <dbReference type="EMBL" id="KIK16293.1"/>
    </source>
</evidence>
<protein>
    <submittedName>
        <fullName evidence="2">Unplaced genomic scaffold scaffold_317, whole genome shotgun sequence</fullName>
    </submittedName>
</protein>
<keyword evidence="4" id="KW-1185">Reference proteome</keyword>
<reference evidence="2" key="3">
    <citation type="submission" date="2015-02" db="EMBL/GenBank/DDBJ databases">
        <title>Evolutionary Origins and Diversification of the Mycorrhizal Mutualists.</title>
        <authorList>
            <consortium name="DOE Joint Genome Institute"/>
            <consortium name="Mycorrhizal Genomics Consortium"/>
            <person name="Kohler A."/>
            <person name="Kuo A."/>
            <person name="Nagy L.G."/>
            <person name="Floudas D."/>
            <person name="Copeland A."/>
            <person name="Barry K.W."/>
            <person name="Cichocki N."/>
            <person name="Veneault-Fourrey C."/>
            <person name="LaButti K."/>
            <person name="Lindquist E.A."/>
            <person name="Lipzen A."/>
            <person name="Lundell T."/>
            <person name="Morin E."/>
            <person name="Murat C."/>
            <person name="Riley R."/>
            <person name="Ohm R."/>
            <person name="Sun H."/>
            <person name="Tunlid A."/>
            <person name="Henrissat B."/>
            <person name="Grigoriev I.V."/>
            <person name="Hibbett D.S."/>
            <person name="Martin F."/>
        </authorList>
    </citation>
    <scope>NUCLEOTIDE SEQUENCE</scope>
    <source>
        <strain evidence="2">441</strain>
    </source>
</reference>
<evidence type="ECO:0000256" key="1">
    <source>
        <dbReference type="SAM" id="MobiDB-lite"/>
    </source>
</evidence>
<name>A0A0C9XLV7_9AGAM</name>
<dbReference type="HOGENOM" id="CLU_2723135_0_0_1"/>
<dbReference type="Proteomes" id="UP000054018">
    <property type="component" value="Unassembled WGS sequence"/>
</dbReference>
<evidence type="ECO:0000313" key="4">
    <source>
        <dbReference type="Proteomes" id="UP000054018"/>
    </source>
</evidence>
<dbReference type="EMBL" id="KN834001">
    <property type="protein sequence ID" value="KIK13360.1"/>
    <property type="molecule type" value="Genomic_DNA"/>
</dbReference>
<accession>A0A0C9XLV7</accession>
<evidence type="ECO:0000313" key="2">
    <source>
        <dbReference type="EMBL" id="KIK13360.1"/>
    </source>
</evidence>
<gene>
    <name evidence="3" type="ORF">PISMIDRAFT_686468</name>
    <name evidence="2" type="ORF">PISMIDRAFT_688696</name>
</gene>
<reference evidence="4" key="2">
    <citation type="submission" date="2015-01" db="EMBL/GenBank/DDBJ databases">
        <title>Evolutionary Origins and Diversification of the Mycorrhizal Mutualists.</title>
        <authorList>
            <consortium name="DOE Joint Genome Institute"/>
            <consortium name="Mycorrhizal Genomics Consortium"/>
            <person name="Kohler A."/>
            <person name="Kuo A."/>
            <person name="Nagy L.G."/>
            <person name="Floudas D."/>
            <person name="Copeland A."/>
            <person name="Barry K.W."/>
            <person name="Cichocki N."/>
            <person name="Veneault-Fourrey C."/>
            <person name="LaButti K."/>
            <person name="Lindquist E.A."/>
            <person name="Lipzen A."/>
            <person name="Lundell T."/>
            <person name="Morin E."/>
            <person name="Murat C."/>
            <person name="Riley R."/>
            <person name="Ohm R."/>
            <person name="Sun H."/>
            <person name="Tunlid A."/>
            <person name="Henrissat B."/>
            <person name="Grigoriev I.V."/>
            <person name="Hibbett D.S."/>
            <person name="Martin F."/>
        </authorList>
    </citation>
    <scope>NUCLEOTIDE SEQUENCE [LARGE SCALE GENOMIC DNA]</scope>
    <source>
        <strain evidence="4">441</strain>
    </source>
</reference>
<dbReference type="EMBL" id="KN833862">
    <property type="protein sequence ID" value="KIK16293.1"/>
    <property type="molecule type" value="Genomic_DNA"/>
</dbReference>
<sequence length="72" mass="8255">MQAAFSASPSQLSETWSSKSSVLPLSQPRVEKEPMWRRTNDHCWHPYRIRRLDCGDLSPDNQRANVIQLASS</sequence>
<proteinExistence type="predicted"/>
<feature type="region of interest" description="Disordered" evidence="1">
    <location>
        <begin position="1"/>
        <end position="32"/>
    </location>
</feature>
<feature type="compositionally biased region" description="Polar residues" evidence="1">
    <location>
        <begin position="1"/>
        <end position="24"/>
    </location>
</feature>
<organism evidence="2 4">
    <name type="scientific">Pisolithus microcarpus 441</name>
    <dbReference type="NCBI Taxonomy" id="765257"/>
    <lineage>
        <taxon>Eukaryota</taxon>
        <taxon>Fungi</taxon>
        <taxon>Dikarya</taxon>
        <taxon>Basidiomycota</taxon>
        <taxon>Agaricomycotina</taxon>
        <taxon>Agaricomycetes</taxon>
        <taxon>Agaricomycetidae</taxon>
        <taxon>Boletales</taxon>
        <taxon>Sclerodermatineae</taxon>
        <taxon>Pisolithaceae</taxon>
        <taxon>Pisolithus</taxon>
    </lineage>
</organism>
<dbReference type="AlphaFoldDB" id="A0A0C9XLV7"/>